<keyword evidence="3" id="KW-1185">Reference proteome</keyword>
<evidence type="ECO:0000313" key="2">
    <source>
        <dbReference type="EMBL" id="KAL0253484.1"/>
    </source>
</evidence>
<sequence length="494" mass="54748">MSMWLDSCLRDHKGKCGASPDVDASWHPKRLLHINKSSDRVRLIDTASEKPTGRYATLSHCWGPNPTFLRLDASNMASLMADGIATAALPPSFRDTVVTCQRLHIAYLWIDSLCIQQHGAGSSADWSLHAIQMASIYQNCVLNIAIDRAASPWDGAFASRDPSPLQHSTVRLLRRTCTVGSAADEPEKLRGRQPLASRAWVLQERLLAPRVLHFGGDRVFWECSVAWLDELRPGGCRASPSRPLAVYDPFDVPTDARGKPARFWNVIVKRYSALQLSHPREDKLVAIAAVARRVAPLFGGKGEYVAGHFRRALPGELLWRPEVGMGGGRRQWEWRAPSWSWASMDGACSVSARRRVDVGLVEVVGVEVELVDPEDEYGRVRSGVLRLRGLLLGFVTAGVESEELLGWVEGAVCAGTSVAGGGVRVLVSFDDVERQQWYLSEELFVMPFNDEDGLVFRRMEEHVYERVGRSWGCSGDFRAAGELDGVQKHVVKIV</sequence>
<name>A0ABR3BYK4_9PEZI</name>
<accession>A0ABR3BYK4</accession>
<gene>
    <name evidence="2" type="ORF">SLS55_010463</name>
</gene>
<feature type="domain" description="Heterokaryon incompatibility" evidence="1">
    <location>
        <begin position="55"/>
        <end position="204"/>
    </location>
</feature>
<organism evidence="2 3">
    <name type="scientific">Diplodia seriata</name>
    <dbReference type="NCBI Taxonomy" id="420778"/>
    <lineage>
        <taxon>Eukaryota</taxon>
        <taxon>Fungi</taxon>
        <taxon>Dikarya</taxon>
        <taxon>Ascomycota</taxon>
        <taxon>Pezizomycotina</taxon>
        <taxon>Dothideomycetes</taxon>
        <taxon>Dothideomycetes incertae sedis</taxon>
        <taxon>Botryosphaeriales</taxon>
        <taxon>Botryosphaeriaceae</taxon>
        <taxon>Diplodia</taxon>
    </lineage>
</organism>
<evidence type="ECO:0000259" key="1">
    <source>
        <dbReference type="Pfam" id="PF06985"/>
    </source>
</evidence>
<dbReference type="Proteomes" id="UP001430584">
    <property type="component" value="Unassembled WGS sequence"/>
</dbReference>
<dbReference type="PANTHER" id="PTHR33112:SF9">
    <property type="entry name" value="HETEROKARYON INCOMPATIBILITY DOMAIN-CONTAINING PROTEIN"/>
    <property type="match status" value="1"/>
</dbReference>
<dbReference type="Pfam" id="PF06985">
    <property type="entry name" value="HET"/>
    <property type="match status" value="1"/>
</dbReference>
<reference evidence="2 3" key="1">
    <citation type="submission" date="2024-02" db="EMBL/GenBank/DDBJ databases">
        <title>De novo assembly and annotation of 12 fungi associated with fruit tree decline syndrome in Ontario, Canada.</title>
        <authorList>
            <person name="Sulman M."/>
            <person name="Ellouze W."/>
            <person name="Ilyukhin E."/>
        </authorList>
    </citation>
    <scope>NUCLEOTIDE SEQUENCE [LARGE SCALE GENOMIC DNA]</scope>
    <source>
        <strain evidence="2 3">FDS-637</strain>
    </source>
</reference>
<comment type="caution">
    <text evidence="2">The sequence shown here is derived from an EMBL/GenBank/DDBJ whole genome shotgun (WGS) entry which is preliminary data.</text>
</comment>
<protein>
    <recommendedName>
        <fullName evidence="1">Heterokaryon incompatibility domain-containing protein</fullName>
    </recommendedName>
</protein>
<dbReference type="RefSeq" id="XP_066628128.1">
    <property type="nucleotide sequence ID" value="XM_066781845.1"/>
</dbReference>
<dbReference type="PANTHER" id="PTHR33112">
    <property type="entry name" value="DOMAIN PROTEIN, PUTATIVE-RELATED"/>
    <property type="match status" value="1"/>
</dbReference>
<proteinExistence type="predicted"/>
<dbReference type="GeneID" id="92014548"/>
<evidence type="ECO:0000313" key="3">
    <source>
        <dbReference type="Proteomes" id="UP001430584"/>
    </source>
</evidence>
<dbReference type="EMBL" id="JAJVCZ030000012">
    <property type="protein sequence ID" value="KAL0253484.1"/>
    <property type="molecule type" value="Genomic_DNA"/>
</dbReference>
<dbReference type="InterPro" id="IPR010730">
    <property type="entry name" value="HET"/>
</dbReference>